<dbReference type="GO" id="GO:0005737">
    <property type="term" value="C:cytoplasm"/>
    <property type="evidence" value="ECO:0007669"/>
    <property type="project" value="TreeGrafter"/>
</dbReference>
<keyword evidence="4 8" id="KW-0808">Transferase</keyword>
<protein>
    <recommendedName>
        <fullName evidence="8">Glycosyltransferase family 92 protein</fullName>
        <ecNumber evidence="8">2.4.1.-</ecNumber>
    </recommendedName>
</protein>
<dbReference type="GO" id="GO:0016020">
    <property type="term" value="C:membrane"/>
    <property type="evidence" value="ECO:0007669"/>
    <property type="project" value="UniProtKB-SubCell"/>
</dbReference>
<dbReference type="InterPro" id="IPR008166">
    <property type="entry name" value="Glyco_transf_92"/>
</dbReference>
<dbReference type="EMBL" id="JARK01001536">
    <property type="protein sequence ID" value="EYB91908.1"/>
    <property type="molecule type" value="Genomic_DNA"/>
</dbReference>
<keyword evidence="7" id="KW-0472">Membrane</keyword>
<name>A0A016SMG5_9BILA</name>
<dbReference type="PANTHER" id="PTHR21461">
    <property type="entry name" value="GLYCOSYLTRANSFERASE FAMILY 92 PROTEIN"/>
    <property type="match status" value="1"/>
</dbReference>
<dbReference type="EC" id="2.4.1.-" evidence="8"/>
<evidence type="ECO:0000313" key="9">
    <source>
        <dbReference type="EMBL" id="EYB91908.1"/>
    </source>
</evidence>
<comment type="similarity">
    <text evidence="2 8">Belongs to the glycosyltransferase 92 family.</text>
</comment>
<evidence type="ECO:0000256" key="4">
    <source>
        <dbReference type="ARBA" id="ARBA00022679"/>
    </source>
</evidence>
<evidence type="ECO:0000256" key="7">
    <source>
        <dbReference type="ARBA" id="ARBA00023136"/>
    </source>
</evidence>
<proteinExistence type="inferred from homology"/>
<dbReference type="AlphaFoldDB" id="A0A016SMG5"/>
<comment type="subcellular location">
    <subcellularLocation>
        <location evidence="1">Membrane</location>
        <topology evidence="1">Single-pass membrane protein</topology>
    </subcellularLocation>
</comment>
<keyword evidence="3 8" id="KW-0328">Glycosyltransferase</keyword>
<dbReference type="Proteomes" id="UP000024635">
    <property type="component" value="Unassembled WGS sequence"/>
</dbReference>
<dbReference type="GO" id="GO:0016757">
    <property type="term" value="F:glycosyltransferase activity"/>
    <property type="evidence" value="ECO:0007669"/>
    <property type="project" value="UniProtKB-UniRule"/>
</dbReference>
<keyword evidence="5" id="KW-0812">Transmembrane</keyword>
<dbReference type="OrthoDB" id="2526284at2759"/>
<evidence type="ECO:0000256" key="2">
    <source>
        <dbReference type="ARBA" id="ARBA00007647"/>
    </source>
</evidence>
<accession>A0A016SMG5</accession>
<evidence type="ECO:0000313" key="10">
    <source>
        <dbReference type="Proteomes" id="UP000024635"/>
    </source>
</evidence>
<organism evidence="9 10">
    <name type="scientific">Ancylostoma ceylanicum</name>
    <dbReference type="NCBI Taxonomy" id="53326"/>
    <lineage>
        <taxon>Eukaryota</taxon>
        <taxon>Metazoa</taxon>
        <taxon>Ecdysozoa</taxon>
        <taxon>Nematoda</taxon>
        <taxon>Chromadorea</taxon>
        <taxon>Rhabditida</taxon>
        <taxon>Rhabditina</taxon>
        <taxon>Rhabditomorpha</taxon>
        <taxon>Strongyloidea</taxon>
        <taxon>Ancylostomatidae</taxon>
        <taxon>Ancylostomatinae</taxon>
        <taxon>Ancylostoma</taxon>
    </lineage>
</organism>
<gene>
    <name evidence="9" type="primary">Acey_s0200.g1681</name>
    <name evidence="9" type="ORF">Y032_0200g1681</name>
</gene>
<keyword evidence="6" id="KW-1133">Transmembrane helix</keyword>
<dbReference type="PANTHER" id="PTHR21461:SF2">
    <property type="entry name" value="GLYCOSYLTRANSFERASE FAMILY 92 PROTEIN"/>
    <property type="match status" value="1"/>
</dbReference>
<evidence type="ECO:0000256" key="6">
    <source>
        <dbReference type="ARBA" id="ARBA00022989"/>
    </source>
</evidence>
<evidence type="ECO:0000256" key="1">
    <source>
        <dbReference type="ARBA" id="ARBA00004167"/>
    </source>
</evidence>
<comment type="caution">
    <text evidence="9">The sequence shown here is derived from an EMBL/GenBank/DDBJ whole genome shotgun (WGS) entry which is preliminary data.</text>
</comment>
<evidence type="ECO:0000256" key="5">
    <source>
        <dbReference type="ARBA" id="ARBA00022692"/>
    </source>
</evidence>
<sequence length="148" mass="17551">MSITRDKHERIMETVPLLNRRPCSPKYILSLCLAPIYGNRTKWLLLAETVEHYRLQGVEHFYFYVKDIDDYSLKLLQYYVRNGEAEVVFFKGDQEKTSREWQSVGVQDCLQRSRHHSQYSIFADLDERILPLNNHSLAEYVVCINSTF</sequence>
<dbReference type="Pfam" id="PF01697">
    <property type="entry name" value="Glyco_transf_92"/>
    <property type="match status" value="1"/>
</dbReference>
<evidence type="ECO:0000256" key="3">
    <source>
        <dbReference type="ARBA" id="ARBA00022676"/>
    </source>
</evidence>
<keyword evidence="10" id="KW-1185">Reference proteome</keyword>
<reference evidence="10" key="1">
    <citation type="journal article" date="2015" name="Nat. Genet.">
        <title>The genome and transcriptome of the zoonotic hookworm Ancylostoma ceylanicum identify infection-specific gene families.</title>
        <authorList>
            <person name="Schwarz E.M."/>
            <person name="Hu Y."/>
            <person name="Antoshechkin I."/>
            <person name="Miller M.M."/>
            <person name="Sternberg P.W."/>
            <person name="Aroian R.V."/>
        </authorList>
    </citation>
    <scope>NUCLEOTIDE SEQUENCE</scope>
    <source>
        <strain evidence="10">HY135</strain>
    </source>
</reference>
<evidence type="ECO:0000256" key="8">
    <source>
        <dbReference type="RuleBase" id="RU366017"/>
    </source>
</evidence>